<dbReference type="PANTHER" id="PTHR33164:SF43">
    <property type="entry name" value="HTH-TYPE TRANSCRIPTIONAL REPRESSOR YETL"/>
    <property type="match status" value="1"/>
</dbReference>
<evidence type="ECO:0000313" key="2">
    <source>
        <dbReference type="EMBL" id="MBC8592200.1"/>
    </source>
</evidence>
<dbReference type="Gene3D" id="1.10.10.10">
    <property type="entry name" value="Winged helix-like DNA-binding domain superfamily/Winged helix DNA-binding domain"/>
    <property type="match status" value="1"/>
</dbReference>
<feature type="domain" description="HTH marR-type" evidence="1">
    <location>
        <begin position="3"/>
        <end position="116"/>
    </location>
</feature>
<dbReference type="PROSITE" id="PS50995">
    <property type="entry name" value="HTH_MARR_2"/>
    <property type="match status" value="1"/>
</dbReference>
<dbReference type="SMART" id="SM00347">
    <property type="entry name" value="HTH_MARR"/>
    <property type="match status" value="1"/>
</dbReference>
<protein>
    <submittedName>
        <fullName evidence="2">Winged helix DNA-binding protein</fullName>
    </submittedName>
</protein>
<proteinExistence type="predicted"/>
<keyword evidence="2" id="KW-0238">DNA-binding</keyword>
<comment type="caution">
    <text evidence="2">The sequence shown here is derived from an EMBL/GenBank/DDBJ whole genome shotgun (WGS) entry which is preliminary data.</text>
</comment>
<gene>
    <name evidence="2" type="ORF">H8744_02880</name>
</gene>
<accession>A0A926IP59</accession>
<dbReference type="GO" id="GO:0006950">
    <property type="term" value="P:response to stress"/>
    <property type="evidence" value="ECO:0007669"/>
    <property type="project" value="TreeGrafter"/>
</dbReference>
<dbReference type="Proteomes" id="UP000651085">
    <property type="component" value="Unassembled WGS sequence"/>
</dbReference>
<sequence>MKTICLMRDIFKALSGFEAQFEEIYGLTLNEAMILCALQEAREEMTSTALSSRTGMAPSHTSKVIRAVEEKGLLERSLGKTDKRLMYFKLTPDGRKKLEEVNLEKVEVPEMLKPLL</sequence>
<dbReference type="SUPFAM" id="SSF46785">
    <property type="entry name" value="Winged helix' DNA-binding domain"/>
    <property type="match status" value="1"/>
</dbReference>
<evidence type="ECO:0000313" key="3">
    <source>
        <dbReference type="Proteomes" id="UP000651085"/>
    </source>
</evidence>
<dbReference type="InterPro" id="IPR039422">
    <property type="entry name" value="MarR/SlyA-like"/>
</dbReference>
<dbReference type="InterPro" id="IPR036390">
    <property type="entry name" value="WH_DNA-bd_sf"/>
</dbReference>
<dbReference type="GO" id="GO:0003677">
    <property type="term" value="F:DNA binding"/>
    <property type="evidence" value="ECO:0007669"/>
    <property type="project" value="UniProtKB-KW"/>
</dbReference>
<name>A0A926IP59_9BACT</name>
<dbReference type="PANTHER" id="PTHR33164">
    <property type="entry name" value="TRANSCRIPTIONAL REGULATOR, MARR FAMILY"/>
    <property type="match status" value="1"/>
</dbReference>
<keyword evidence="3" id="KW-1185">Reference proteome</keyword>
<dbReference type="EMBL" id="JACRTF010000001">
    <property type="protein sequence ID" value="MBC8592200.1"/>
    <property type="molecule type" value="Genomic_DNA"/>
</dbReference>
<dbReference type="Pfam" id="PF01047">
    <property type="entry name" value="MarR"/>
    <property type="match status" value="1"/>
</dbReference>
<evidence type="ECO:0000259" key="1">
    <source>
        <dbReference type="PROSITE" id="PS50995"/>
    </source>
</evidence>
<dbReference type="RefSeq" id="WP_262433415.1">
    <property type="nucleotide sequence ID" value="NZ_JACRTF010000001.1"/>
</dbReference>
<dbReference type="GO" id="GO:0003700">
    <property type="term" value="F:DNA-binding transcription factor activity"/>
    <property type="evidence" value="ECO:0007669"/>
    <property type="project" value="InterPro"/>
</dbReference>
<reference evidence="2" key="1">
    <citation type="submission" date="2020-08" db="EMBL/GenBank/DDBJ databases">
        <title>Genome public.</title>
        <authorList>
            <person name="Liu C."/>
            <person name="Sun Q."/>
        </authorList>
    </citation>
    <scope>NUCLEOTIDE SEQUENCE</scope>
    <source>
        <strain evidence="2">N12</strain>
    </source>
</reference>
<dbReference type="AlphaFoldDB" id="A0A926IP59"/>
<organism evidence="2 3">
    <name type="scientific">Jilunia laotingensis</name>
    <dbReference type="NCBI Taxonomy" id="2763675"/>
    <lineage>
        <taxon>Bacteria</taxon>
        <taxon>Pseudomonadati</taxon>
        <taxon>Bacteroidota</taxon>
        <taxon>Bacteroidia</taxon>
        <taxon>Bacteroidales</taxon>
        <taxon>Bacteroidaceae</taxon>
        <taxon>Jilunia</taxon>
    </lineage>
</organism>
<dbReference type="InterPro" id="IPR036388">
    <property type="entry name" value="WH-like_DNA-bd_sf"/>
</dbReference>
<dbReference type="InterPro" id="IPR000835">
    <property type="entry name" value="HTH_MarR-typ"/>
</dbReference>